<dbReference type="OrthoDB" id="9803627at2"/>
<dbReference type="AlphaFoldDB" id="A0A2T7G1G9"/>
<evidence type="ECO:0000313" key="3">
    <source>
        <dbReference type="Proteomes" id="UP000244817"/>
    </source>
</evidence>
<dbReference type="Proteomes" id="UP000244817">
    <property type="component" value="Unassembled WGS sequence"/>
</dbReference>
<keyword evidence="3" id="KW-1185">Reference proteome</keyword>
<organism evidence="2 3">
    <name type="scientific">Thalassorhabdomicrobium marinisediminis</name>
    <dbReference type="NCBI Taxonomy" id="2170577"/>
    <lineage>
        <taxon>Bacteria</taxon>
        <taxon>Pseudomonadati</taxon>
        <taxon>Pseudomonadota</taxon>
        <taxon>Alphaproteobacteria</taxon>
        <taxon>Rhodobacterales</taxon>
        <taxon>Paracoccaceae</taxon>
        <taxon>Thalassorhabdomicrobium</taxon>
    </lineage>
</organism>
<name>A0A2T7G1G9_9RHOB</name>
<dbReference type="RefSeq" id="WP_108639416.1">
    <property type="nucleotide sequence ID" value="NZ_QCYG01000001.1"/>
</dbReference>
<feature type="domain" description="Polysaccharide pyruvyl transferase" evidence="1">
    <location>
        <begin position="148"/>
        <end position="205"/>
    </location>
</feature>
<evidence type="ECO:0000313" key="2">
    <source>
        <dbReference type="EMBL" id="PVA08262.1"/>
    </source>
</evidence>
<accession>A0A2T7G1G9</accession>
<sequence>MTYSAPLRLFWYNKEQNFGDAISATIVAHVAGRDVVWAGHGRCELYALGSLMKMIRNNQTKPRERGGKPFVWGSGAMSGFADLSFLKHVRVTLLRGPVTAALLQRDDRLFGDAGLLIAEALRALDGAPPQRQDVIGLVPHMHFADDPKFVRIAAENPRIKLIDVRNPDAHAVVREIASCAHVFSQSLHGLVTADAYGIPNTWIDPQGIHGGAMLKFHDYAAGIGRALGTPVEPRDVADLAVKAPTGDLPYAEGIATSKEALRASFPAGLKQREAA</sequence>
<comment type="caution">
    <text evidence="2">The sequence shown here is derived from an EMBL/GenBank/DDBJ whole genome shotgun (WGS) entry which is preliminary data.</text>
</comment>
<protein>
    <recommendedName>
        <fullName evidence="1">Polysaccharide pyruvyl transferase domain-containing protein</fullName>
    </recommendedName>
</protein>
<reference evidence="2 3" key="1">
    <citation type="submission" date="2018-04" db="EMBL/GenBank/DDBJ databases">
        <title>Pelagivirga bohaiensis gen. nov., sp. nov., a bacterium isolated from the Bohai Sea.</title>
        <authorList>
            <person name="Ji X."/>
        </authorList>
    </citation>
    <scope>NUCLEOTIDE SEQUENCE [LARGE SCALE GENOMIC DNA]</scope>
    <source>
        <strain evidence="2 3">BH-SD16</strain>
    </source>
</reference>
<dbReference type="EMBL" id="QCYG01000001">
    <property type="protein sequence ID" value="PVA08262.1"/>
    <property type="molecule type" value="Genomic_DNA"/>
</dbReference>
<evidence type="ECO:0000259" key="1">
    <source>
        <dbReference type="Pfam" id="PF04230"/>
    </source>
</evidence>
<dbReference type="Pfam" id="PF04230">
    <property type="entry name" value="PS_pyruv_trans"/>
    <property type="match status" value="1"/>
</dbReference>
<proteinExistence type="predicted"/>
<gene>
    <name evidence="2" type="ORF">DC363_01860</name>
</gene>
<dbReference type="InterPro" id="IPR007345">
    <property type="entry name" value="Polysacch_pyruvyl_Trfase"/>
</dbReference>